<evidence type="ECO:0000313" key="1">
    <source>
        <dbReference type="EMBL" id="MED6208569.1"/>
    </source>
</evidence>
<organism evidence="1 2">
    <name type="scientific">Stylosanthes scabra</name>
    <dbReference type="NCBI Taxonomy" id="79078"/>
    <lineage>
        <taxon>Eukaryota</taxon>
        <taxon>Viridiplantae</taxon>
        <taxon>Streptophyta</taxon>
        <taxon>Embryophyta</taxon>
        <taxon>Tracheophyta</taxon>
        <taxon>Spermatophyta</taxon>
        <taxon>Magnoliopsida</taxon>
        <taxon>eudicotyledons</taxon>
        <taxon>Gunneridae</taxon>
        <taxon>Pentapetalae</taxon>
        <taxon>rosids</taxon>
        <taxon>fabids</taxon>
        <taxon>Fabales</taxon>
        <taxon>Fabaceae</taxon>
        <taxon>Papilionoideae</taxon>
        <taxon>50 kb inversion clade</taxon>
        <taxon>dalbergioids sensu lato</taxon>
        <taxon>Dalbergieae</taxon>
        <taxon>Pterocarpus clade</taxon>
        <taxon>Stylosanthes</taxon>
    </lineage>
</organism>
<name>A0ABU6YF27_9FABA</name>
<sequence>MIGRLSGLYNGFRRSMDALVRVLIQINAYLERWVVYVCRFVHSFSQMGFAEFFKEVNDVNSSGKFFKEVNDINSFGK</sequence>
<protein>
    <submittedName>
        <fullName evidence="1">Uncharacterized protein</fullName>
    </submittedName>
</protein>
<dbReference type="Proteomes" id="UP001341840">
    <property type="component" value="Unassembled WGS sequence"/>
</dbReference>
<proteinExistence type="predicted"/>
<gene>
    <name evidence="1" type="ORF">PIB30_046445</name>
</gene>
<accession>A0ABU6YF27</accession>
<comment type="caution">
    <text evidence="1">The sequence shown here is derived from an EMBL/GenBank/DDBJ whole genome shotgun (WGS) entry which is preliminary data.</text>
</comment>
<dbReference type="EMBL" id="JASCZI010241945">
    <property type="protein sequence ID" value="MED6208569.1"/>
    <property type="molecule type" value="Genomic_DNA"/>
</dbReference>
<keyword evidence="2" id="KW-1185">Reference proteome</keyword>
<evidence type="ECO:0000313" key="2">
    <source>
        <dbReference type="Proteomes" id="UP001341840"/>
    </source>
</evidence>
<reference evidence="1 2" key="1">
    <citation type="journal article" date="2023" name="Plants (Basel)">
        <title>Bridging the Gap: Combining Genomics and Transcriptomics Approaches to Understand Stylosanthes scabra, an Orphan Legume from the Brazilian Caatinga.</title>
        <authorList>
            <person name="Ferreira-Neto J.R.C."/>
            <person name="da Silva M.D."/>
            <person name="Binneck E."/>
            <person name="de Melo N.F."/>
            <person name="da Silva R.H."/>
            <person name="de Melo A.L.T.M."/>
            <person name="Pandolfi V."/>
            <person name="Bustamante F.O."/>
            <person name="Brasileiro-Vidal A.C."/>
            <person name="Benko-Iseppon A.M."/>
        </authorList>
    </citation>
    <scope>NUCLEOTIDE SEQUENCE [LARGE SCALE GENOMIC DNA]</scope>
    <source>
        <tissue evidence="1">Leaves</tissue>
    </source>
</reference>